<evidence type="ECO:0000313" key="3">
    <source>
        <dbReference type="Proteomes" id="UP000027265"/>
    </source>
</evidence>
<dbReference type="AlphaFoldDB" id="A0A067P250"/>
<gene>
    <name evidence="2" type="ORF">JAAARDRAFT_51925</name>
</gene>
<dbReference type="EMBL" id="KL197875">
    <property type="protein sequence ID" value="KDQ48988.1"/>
    <property type="molecule type" value="Genomic_DNA"/>
</dbReference>
<feature type="non-terminal residue" evidence="2">
    <location>
        <position position="1"/>
    </location>
</feature>
<protein>
    <submittedName>
        <fullName evidence="2">Uncharacterized protein</fullName>
    </submittedName>
</protein>
<name>A0A067P250_9AGAM</name>
<dbReference type="OrthoDB" id="2756231at2759"/>
<sequence length="324" mass="35179">CFDAHSIGDQFAPSDILGPIYKVWWTGMNKGAAGTIETDSDWAPAIAAILKKKATCAVNVEYDLDTLQPYQIRKRPISFPDADEYAGEELTHGTKVPRIDAFSDTAQLHGGIILELKGCYVCKEGHLGEHGEPAYCYPSPRGHVALNLKRFREWAAAIAGDDATRKTPPNTALFQSTRDGGVKPRGCSGPHSGSKPGSSSTTSSTDASVANTMLLAMIPLMTTLAGAQFASSTFNPRNPPVTPSRDRIQNVMPSSPIPEPPSELHDCLVAFREKRHIDVVASKCTVSRLMELTDASEGNAMKLQDFAVAWSQRLAEKKRWHGDE</sequence>
<feature type="compositionally biased region" description="Low complexity" evidence="1">
    <location>
        <begin position="188"/>
        <end position="205"/>
    </location>
</feature>
<accession>A0A067P250</accession>
<keyword evidence="3" id="KW-1185">Reference proteome</keyword>
<feature type="compositionally biased region" description="Polar residues" evidence="1">
    <location>
        <begin position="167"/>
        <end position="178"/>
    </location>
</feature>
<feature type="region of interest" description="Disordered" evidence="1">
    <location>
        <begin position="162"/>
        <end position="205"/>
    </location>
</feature>
<evidence type="ECO:0000313" key="2">
    <source>
        <dbReference type="EMBL" id="KDQ48988.1"/>
    </source>
</evidence>
<organism evidence="2 3">
    <name type="scientific">Jaapia argillacea MUCL 33604</name>
    <dbReference type="NCBI Taxonomy" id="933084"/>
    <lineage>
        <taxon>Eukaryota</taxon>
        <taxon>Fungi</taxon>
        <taxon>Dikarya</taxon>
        <taxon>Basidiomycota</taxon>
        <taxon>Agaricomycotina</taxon>
        <taxon>Agaricomycetes</taxon>
        <taxon>Agaricomycetidae</taxon>
        <taxon>Jaapiales</taxon>
        <taxon>Jaapiaceae</taxon>
        <taxon>Jaapia</taxon>
    </lineage>
</organism>
<dbReference type="InParanoid" id="A0A067P250"/>
<reference evidence="3" key="1">
    <citation type="journal article" date="2014" name="Proc. Natl. Acad. Sci. U.S.A.">
        <title>Extensive sampling of basidiomycete genomes demonstrates inadequacy of the white-rot/brown-rot paradigm for wood decay fungi.</title>
        <authorList>
            <person name="Riley R."/>
            <person name="Salamov A.A."/>
            <person name="Brown D.W."/>
            <person name="Nagy L.G."/>
            <person name="Floudas D."/>
            <person name="Held B.W."/>
            <person name="Levasseur A."/>
            <person name="Lombard V."/>
            <person name="Morin E."/>
            <person name="Otillar R."/>
            <person name="Lindquist E.A."/>
            <person name="Sun H."/>
            <person name="LaButti K.M."/>
            <person name="Schmutz J."/>
            <person name="Jabbour D."/>
            <person name="Luo H."/>
            <person name="Baker S.E."/>
            <person name="Pisabarro A.G."/>
            <person name="Walton J.D."/>
            <person name="Blanchette R.A."/>
            <person name="Henrissat B."/>
            <person name="Martin F."/>
            <person name="Cullen D."/>
            <person name="Hibbett D.S."/>
            <person name="Grigoriev I.V."/>
        </authorList>
    </citation>
    <scope>NUCLEOTIDE SEQUENCE [LARGE SCALE GENOMIC DNA]</scope>
    <source>
        <strain evidence="3">MUCL 33604</strain>
    </source>
</reference>
<dbReference type="HOGENOM" id="CLU_937208_0_0_1"/>
<dbReference type="Proteomes" id="UP000027265">
    <property type="component" value="Unassembled WGS sequence"/>
</dbReference>
<evidence type="ECO:0000256" key="1">
    <source>
        <dbReference type="SAM" id="MobiDB-lite"/>
    </source>
</evidence>
<proteinExistence type="predicted"/>